<evidence type="ECO:0000256" key="1">
    <source>
        <dbReference type="SAM" id="MobiDB-lite"/>
    </source>
</evidence>
<proteinExistence type="predicted"/>
<feature type="region of interest" description="Disordered" evidence="1">
    <location>
        <begin position="64"/>
        <end position="88"/>
    </location>
</feature>
<evidence type="ECO:0008006" key="5">
    <source>
        <dbReference type="Google" id="ProtNLM"/>
    </source>
</evidence>
<evidence type="ECO:0000256" key="2">
    <source>
        <dbReference type="SAM" id="Phobius"/>
    </source>
</evidence>
<feature type="transmembrane region" description="Helical" evidence="2">
    <location>
        <begin position="40"/>
        <end position="60"/>
    </location>
</feature>
<accession>A0ABY8X8C6</accession>
<evidence type="ECO:0000313" key="4">
    <source>
        <dbReference type="Proteomes" id="UP001227101"/>
    </source>
</evidence>
<keyword evidence="4" id="KW-1185">Reference proteome</keyword>
<evidence type="ECO:0000313" key="3">
    <source>
        <dbReference type="EMBL" id="WIV52648.1"/>
    </source>
</evidence>
<keyword evidence="2" id="KW-0472">Membrane</keyword>
<name>A0ABY8X8C6_9PSEU</name>
<reference evidence="3 4" key="1">
    <citation type="submission" date="2023-06" db="EMBL/GenBank/DDBJ databases">
        <authorList>
            <person name="Oyuntsetseg B."/>
            <person name="Kim S.B."/>
        </authorList>
    </citation>
    <scope>NUCLEOTIDE SEQUENCE [LARGE SCALE GENOMIC DNA]</scope>
    <source>
        <strain evidence="3 4">2-2</strain>
    </source>
</reference>
<keyword evidence="2" id="KW-1133">Transmembrane helix</keyword>
<feature type="compositionally biased region" description="Low complexity" evidence="1">
    <location>
        <begin position="69"/>
        <end position="88"/>
    </location>
</feature>
<protein>
    <recommendedName>
        <fullName evidence="5">Secreted protein</fullName>
    </recommendedName>
</protein>
<dbReference type="Proteomes" id="UP001227101">
    <property type="component" value="Chromosome"/>
</dbReference>
<dbReference type="RefSeq" id="WP_285449029.1">
    <property type="nucleotide sequence ID" value="NZ_CP127173.1"/>
</dbReference>
<dbReference type="EMBL" id="CP127173">
    <property type="protein sequence ID" value="WIV52648.1"/>
    <property type="molecule type" value="Genomic_DNA"/>
</dbReference>
<gene>
    <name evidence="3" type="ORF">QP939_27185</name>
</gene>
<sequence>MSSIMTRIGILFAVLGFGSLILEQFDYEFRLIAWASDMQPFFGIILGVVGLALVGGAAAMNRAKPAPQPQVAQQPPAPQQQYPNQPQG</sequence>
<keyword evidence="2" id="KW-0812">Transmembrane</keyword>
<organism evidence="3 4">
    <name type="scientific">Amycolatopsis nalaikhensis</name>
    <dbReference type="NCBI Taxonomy" id="715472"/>
    <lineage>
        <taxon>Bacteria</taxon>
        <taxon>Bacillati</taxon>
        <taxon>Actinomycetota</taxon>
        <taxon>Actinomycetes</taxon>
        <taxon>Pseudonocardiales</taxon>
        <taxon>Pseudonocardiaceae</taxon>
        <taxon>Amycolatopsis</taxon>
    </lineage>
</organism>